<gene>
    <name evidence="1" type="ORF">AO370_1481</name>
</gene>
<name>A0A198XDE4_MORCA</name>
<proteinExistence type="predicted"/>
<accession>A0A198XDE4</accession>
<dbReference type="Proteomes" id="UP000078295">
    <property type="component" value="Unassembled WGS sequence"/>
</dbReference>
<organism evidence="1 2">
    <name type="scientific">Moraxella catarrhalis</name>
    <name type="common">Branhamella catarrhalis</name>
    <dbReference type="NCBI Taxonomy" id="480"/>
    <lineage>
        <taxon>Bacteria</taxon>
        <taxon>Pseudomonadati</taxon>
        <taxon>Pseudomonadota</taxon>
        <taxon>Gammaproteobacteria</taxon>
        <taxon>Moraxellales</taxon>
        <taxon>Moraxellaceae</taxon>
        <taxon>Moraxella</taxon>
    </lineage>
</organism>
<comment type="caution">
    <text evidence="1">The sequence shown here is derived from an EMBL/GenBank/DDBJ whole genome shotgun (WGS) entry which is preliminary data.</text>
</comment>
<dbReference type="EMBL" id="LXHQ01000035">
    <property type="protein sequence ID" value="OAV24535.1"/>
    <property type="molecule type" value="Genomic_DNA"/>
</dbReference>
<evidence type="ECO:0000313" key="1">
    <source>
        <dbReference type="EMBL" id="OAV24535.1"/>
    </source>
</evidence>
<sequence length="111" mass="12522">MLNHHIRLTISALLTVLLVTGCVSTGNVAMKEQNQQTIEQTIIKGKTNKQEIFGRFGSADSISFMIVVMKFGHTAILAPNRWQEILSLIISFLWVKPYRPKNLSFYLTAKA</sequence>
<dbReference type="RefSeq" id="WP_064604307.1">
    <property type="nucleotide sequence ID" value="NZ_JAABLA010000009.1"/>
</dbReference>
<dbReference type="AlphaFoldDB" id="A0A198XDE4"/>
<reference evidence="1 2" key="1">
    <citation type="journal article" date="2016" name="Genome Biol. Evol.">
        <title>Comparative Genomic Analyses of the Moraxella catarrhalis Serosensitive and Seroresistant Lineages Demonstrate Their Independent Evolution.</title>
        <authorList>
            <person name="Earl J.P."/>
            <person name="de Vries S.P."/>
            <person name="Ahmed A."/>
            <person name="Powell E."/>
            <person name="Schultz M.P."/>
            <person name="Hermans P.W."/>
            <person name="Hill D.J."/>
            <person name="Zhou Z."/>
            <person name="Constantinidou C.I."/>
            <person name="Hu F.Z."/>
            <person name="Bootsma H.J."/>
            <person name="Ehrlich G.D."/>
        </authorList>
    </citation>
    <scope>NUCLEOTIDE SEQUENCE [LARGE SCALE GENOMIC DNA]</scope>
    <source>
        <strain evidence="1 2">F23</strain>
    </source>
</reference>
<dbReference type="PROSITE" id="PS51257">
    <property type="entry name" value="PROKAR_LIPOPROTEIN"/>
    <property type="match status" value="1"/>
</dbReference>
<evidence type="ECO:0000313" key="2">
    <source>
        <dbReference type="Proteomes" id="UP000078295"/>
    </source>
</evidence>
<evidence type="ECO:0008006" key="3">
    <source>
        <dbReference type="Google" id="ProtNLM"/>
    </source>
</evidence>
<protein>
    <recommendedName>
        <fullName evidence="3">Lipoprotein</fullName>
    </recommendedName>
</protein>